<keyword evidence="9" id="KW-0902">Two-component regulatory system</keyword>
<dbReference type="Gene3D" id="1.10.287.130">
    <property type="match status" value="1"/>
</dbReference>
<dbReference type="InterPro" id="IPR036890">
    <property type="entry name" value="HATPase_C_sf"/>
</dbReference>
<dbReference type="EMBL" id="CP012159">
    <property type="protein sequence ID" value="AKT42412.1"/>
    <property type="molecule type" value="Genomic_DNA"/>
</dbReference>
<evidence type="ECO:0000256" key="5">
    <source>
        <dbReference type="ARBA" id="ARBA00022679"/>
    </source>
</evidence>
<evidence type="ECO:0000256" key="7">
    <source>
        <dbReference type="ARBA" id="ARBA00022777"/>
    </source>
</evidence>
<accession>A0A0K1EP27</accession>
<keyword evidence="5" id="KW-0808">Transferase</keyword>
<keyword evidence="4" id="KW-0597">Phosphoprotein</keyword>
<keyword evidence="6 11" id="KW-0812">Transmembrane</keyword>
<dbReference type="InterPro" id="IPR003594">
    <property type="entry name" value="HATPase_dom"/>
</dbReference>
<evidence type="ECO:0000256" key="4">
    <source>
        <dbReference type="ARBA" id="ARBA00022553"/>
    </source>
</evidence>
<dbReference type="SUPFAM" id="SSF47384">
    <property type="entry name" value="Homodimeric domain of signal transducing histidine kinase"/>
    <property type="match status" value="1"/>
</dbReference>
<dbReference type="CDD" id="cd06225">
    <property type="entry name" value="HAMP"/>
    <property type="match status" value="1"/>
</dbReference>
<dbReference type="InterPro" id="IPR003661">
    <property type="entry name" value="HisK_dim/P_dom"/>
</dbReference>
<dbReference type="KEGG" id="ccro:CMC5_066380"/>
<evidence type="ECO:0000259" key="13">
    <source>
        <dbReference type="PROSITE" id="PS50885"/>
    </source>
</evidence>
<dbReference type="PROSITE" id="PS50109">
    <property type="entry name" value="HIS_KIN"/>
    <property type="match status" value="1"/>
</dbReference>
<gene>
    <name evidence="14" type="ORF">CMC5_066380</name>
</gene>
<feature type="domain" description="Histidine kinase" evidence="12">
    <location>
        <begin position="245"/>
        <end position="466"/>
    </location>
</feature>
<evidence type="ECO:0000259" key="12">
    <source>
        <dbReference type="PROSITE" id="PS50109"/>
    </source>
</evidence>
<dbReference type="RefSeq" id="WP_050434048.1">
    <property type="nucleotide sequence ID" value="NZ_CP012159.1"/>
</dbReference>
<dbReference type="PATRIC" id="fig|52.7.peg.7293"/>
<protein>
    <recommendedName>
        <fullName evidence="3">histidine kinase</fullName>
        <ecNumber evidence="3">2.7.13.3</ecNumber>
    </recommendedName>
</protein>
<evidence type="ECO:0000256" key="8">
    <source>
        <dbReference type="ARBA" id="ARBA00022989"/>
    </source>
</evidence>
<dbReference type="EC" id="2.7.13.3" evidence="3"/>
<dbReference type="SMART" id="SM00304">
    <property type="entry name" value="HAMP"/>
    <property type="match status" value="1"/>
</dbReference>
<dbReference type="Pfam" id="PF02518">
    <property type="entry name" value="HATPase_c"/>
    <property type="match status" value="1"/>
</dbReference>
<keyword evidence="15" id="KW-1185">Reference proteome</keyword>
<evidence type="ECO:0000256" key="9">
    <source>
        <dbReference type="ARBA" id="ARBA00023012"/>
    </source>
</evidence>
<dbReference type="OrthoDB" id="9813151at2"/>
<feature type="transmembrane region" description="Helical" evidence="11">
    <location>
        <begin position="7"/>
        <end position="30"/>
    </location>
</feature>
<comment type="catalytic activity">
    <reaction evidence="1">
        <text>ATP + protein L-histidine = ADP + protein N-phospho-L-histidine.</text>
        <dbReference type="EC" id="2.7.13.3"/>
    </reaction>
</comment>
<dbReference type="Gene3D" id="6.10.340.10">
    <property type="match status" value="1"/>
</dbReference>
<comment type="subcellular location">
    <subcellularLocation>
        <location evidence="2">Membrane</location>
    </subcellularLocation>
</comment>
<dbReference type="GO" id="GO:0000155">
    <property type="term" value="F:phosphorelay sensor kinase activity"/>
    <property type="evidence" value="ECO:0007669"/>
    <property type="project" value="InterPro"/>
</dbReference>
<dbReference type="CDD" id="cd00075">
    <property type="entry name" value="HATPase"/>
    <property type="match status" value="1"/>
</dbReference>
<evidence type="ECO:0000256" key="3">
    <source>
        <dbReference type="ARBA" id="ARBA00012438"/>
    </source>
</evidence>
<organism evidence="14 15">
    <name type="scientific">Chondromyces crocatus</name>
    <dbReference type="NCBI Taxonomy" id="52"/>
    <lineage>
        <taxon>Bacteria</taxon>
        <taxon>Pseudomonadati</taxon>
        <taxon>Myxococcota</taxon>
        <taxon>Polyangia</taxon>
        <taxon>Polyangiales</taxon>
        <taxon>Polyangiaceae</taxon>
        <taxon>Chondromyces</taxon>
    </lineage>
</organism>
<dbReference type="AlphaFoldDB" id="A0A0K1EP27"/>
<evidence type="ECO:0000313" key="15">
    <source>
        <dbReference type="Proteomes" id="UP000067626"/>
    </source>
</evidence>
<evidence type="ECO:0000256" key="2">
    <source>
        <dbReference type="ARBA" id="ARBA00004370"/>
    </source>
</evidence>
<dbReference type="PANTHER" id="PTHR45436">
    <property type="entry name" value="SENSOR HISTIDINE KINASE YKOH"/>
    <property type="match status" value="1"/>
</dbReference>
<dbReference type="Proteomes" id="UP000067626">
    <property type="component" value="Chromosome"/>
</dbReference>
<evidence type="ECO:0000313" key="14">
    <source>
        <dbReference type="EMBL" id="AKT42412.1"/>
    </source>
</evidence>
<dbReference type="SMART" id="SM00387">
    <property type="entry name" value="HATPase_c"/>
    <property type="match status" value="1"/>
</dbReference>
<keyword evidence="10 11" id="KW-0472">Membrane</keyword>
<sequence length="466" mass="49066">MKLQTRVMLTVTAVTALALLASFVTVALLVRRDELGDLDRALLIQAHTAAELALVRSPSRPSVTEGHAVVPESLGLTARYMATYEADGSLLSATRSFGGGPPRFSELGITPPLPEEGVAVDLSVGEVALRGVVLPLGTAGQSLLYAASRGTVDEDTRFIGRAASVIFVAAMVFTALVARWLSARLASDVQSIAQVARAVAQGDLGARVGPGVRSSAETRILAEDMDHMIGRLGALVAAQQMFVSHAAHELRSPLATIRGELQLALRRPREPAEYRDAIEEALTDVEALGTLAEDLLVLARVPPGGQGGTASETVSVAEVMDEALRMARGKADERGVSLVETTPEAPELAILVRGTRWKTARALRNLVDNAVVHTVEGGKVEVHVEACGERVRILVSDEGPGVASGDRANIFEPFYRGPKEQSGEHDGAGLGLTIARGIARACGGDVLLDENAERGARFILDLPVAS</sequence>
<evidence type="ECO:0000256" key="11">
    <source>
        <dbReference type="SAM" id="Phobius"/>
    </source>
</evidence>
<proteinExistence type="predicted"/>
<dbReference type="PANTHER" id="PTHR45436:SF5">
    <property type="entry name" value="SENSOR HISTIDINE KINASE TRCS"/>
    <property type="match status" value="1"/>
</dbReference>
<dbReference type="InterPro" id="IPR005467">
    <property type="entry name" value="His_kinase_dom"/>
</dbReference>
<keyword evidence="8 11" id="KW-1133">Transmembrane helix</keyword>
<dbReference type="Gene3D" id="3.30.565.10">
    <property type="entry name" value="Histidine kinase-like ATPase, C-terminal domain"/>
    <property type="match status" value="1"/>
</dbReference>
<dbReference type="InterPro" id="IPR036097">
    <property type="entry name" value="HisK_dim/P_sf"/>
</dbReference>
<evidence type="ECO:0000256" key="6">
    <source>
        <dbReference type="ARBA" id="ARBA00022692"/>
    </source>
</evidence>
<dbReference type="InterPro" id="IPR003660">
    <property type="entry name" value="HAMP_dom"/>
</dbReference>
<dbReference type="Pfam" id="PF00512">
    <property type="entry name" value="HisKA"/>
    <property type="match status" value="1"/>
</dbReference>
<evidence type="ECO:0000256" key="10">
    <source>
        <dbReference type="ARBA" id="ARBA00023136"/>
    </source>
</evidence>
<dbReference type="InterPro" id="IPR050428">
    <property type="entry name" value="TCS_sensor_his_kinase"/>
</dbReference>
<dbReference type="InterPro" id="IPR004358">
    <property type="entry name" value="Sig_transdc_His_kin-like_C"/>
</dbReference>
<evidence type="ECO:0000256" key="1">
    <source>
        <dbReference type="ARBA" id="ARBA00000085"/>
    </source>
</evidence>
<dbReference type="SMART" id="SM00388">
    <property type="entry name" value="HisKA"/>
    <property type="match status" value="1"/>
</dbReference>
<dbReference type="PROSITE" id="PS50885">
    <property type="entry name" value="HAMP"/>
    <property type="match status" value="1"/>
</dbReference>
<reference evidence="14 15" key="1">
    <citation type="submission" date="2015-07" db="EMBL/GenBank/DDBJ databases">
        <title>Genome analysis of myxobacterium Chondromyces crocatus Cm c5 reveals a high potential for natural compound synthesis and the genetic basis for the loss of fruiting body formation.</title>
        <authorList>
            <person name="Zaburannyi N."/>
            <person name="Bunk B."/>
            <person name="Maier J."/>
            <person name="Overmann J."/>
            <person name="Mueller R."/>
        </authorList>
    </citation>
    <scope>NUCLEOTIDE SEQUENCE [LARGE SCALE GENOMIC DNA]</scope>
    <source>
        <strain evidence="14 15">Cm c5</strain>
    </source>
</reference>
<keyword evidence="7" id="KW-0418">Kinase</keyword>
<dbReference type="CDD" id="cd00082">
    <property type="entry name" value="HisKA"/>
    <property type="match status" value="1"/>
</dbReference>
<name>A0A0K1EP27_CHOCO</name>
<dbReference type="SUPFAM" id="SSF55874">
    <property type="entry name" value="ATPase domain of HSP90 chaperone/DNA topoisomerase II/histidine kinase"/>
    <property type="match status" value="1"/>
</dbReference>
<feature type="domain" description="HAMP" evidence="13">
    <location>
        <begin position="183"/>
        <end position="237"/>
    </location>
</feature>
<dbReference type="GO" id="GO:0005886">
    <property type="term" value="C:plasma membrane"/>
    <property type="evidence" value="ECO:0007669"/>
    <property type="project" value="TreeGrafter"/>
</dbReference>
<dbReference type="STRING" id="52.CMC5_066380"/>
<dbReference type="PRINTS" id="PR00344">
    <property type="entry name" value="BCTRLSENSOR"/>
</dbReference>